<dbReference type="EMBL" id="JASVWF010000001">
    <property type="protein sequence ID" value="MDL5154439.1"/>
    <property type="molecule type" value="Genomic_DNA"/>
</dbReference>
<dbReference type="Pfam" id="PF26571">
    <property type="entry name" value="VldE"/>
    <property type="match status" value="1"/>
</dbReference>
<proteinExistence type="predicted"/>
<dbReference type="RefSeq" id="WP_286050476.1">
    <property type="nucleotide sequence ID" value="NZ_JASVWF010000001.1"/>
</dbReference>
<name>A0ABT7M2I6_9PSEU</name>
<evidence type="ECO:0000259" key="1">
    <source>
        <dbReference type="Pfam" id="PF26571"/>
    </source>
</evidence>
<dbReference type="InterPro" id="IPR058593">
    <property type="entry name" value="ARB_07466-like_C"/>
</dbReference>
<evidence type="ECO:0000313" key="3">
    <source>
        <dbReference type="Proteomes" id="UP001231924"/>
    </source>
</evidence>
<protein>
    <recommendedName>
        <fullName evidence="1">ARB-07466-like C-terminal domain-containing protein</fullName>
    </recommendedName>
</protein>
<dbReference type="Proteomes" id="UP001231924">
    <property type="component" value="Unassembled WGS sequence"/>
</dbReference>
<organism evidence="2 3">
    <name type="scientific">Actinomycetospora termitidis</name>
    <dbReference type="NCBI Taxonomy" id="3053470"/>
    <lineage>
        <taxon>Bacteria</taxon>
        <taxon>Bacillati</taxon>
        <taxon>Actinomycetota</taxon>
        <taxon>Actinomycetes</taxon>
        <taxon>Pseudonocardiales</taxon>
        <taxon>Pseudonocardiaceae</taxon>
        <taxon>Actinomycetospora</taxon>
    </lineage>
</organism>
<evidence type="ECO:0000313" key="2">
    <source>
        <dbReference type="EMBL" id="MDL5154439.1"/>
    </source>
</evidence>
<comment type="caution">
    <text evidence="2">The sequence shown here is derived from an EMBL/GenBank/DDBJ whole genome shotgun (WGS) entry which is preliminary data.</text>
</comment>
<accession>A0ABT7M2I6</accession>
<reference evidence="2 3" key="1">
    <citation type="submission" date="2023-06" db="EMBL/GenBank/DDBJ databases">
        <title>Actinomycetospora Odt1-22.</title>
        <authorList>
            <person name="Supong K."/>
        </authorList>
    </citation>
    <scope>NUCLEOTIDE SEQUENCE [LARGE SCALE GENOMIC DNA]</scope>
    <source>
        <strain evidence="2 3">Odt1-22</strain>
    </source>
</reference>
<feature type="domain" description="ARB-07466-like C-terminal" evidence="1">
    <location>
        <begin position="2"/>
        <end position="42"/>
    </location>
</feature>
<keyword evidence="3" id="KW-1185">Reference proteome</keyword>
<sequence length="63" mass="6978">MATFLRENASELGVRYVIWQGRIWSRGAGDQGGWGRPYDGGGVYDPSDATGGHYDHVHVSVRR</sequence>
<gene>
    <name evidence="2" type="ORF">QRT03_00560</name>
</gene>